<reference evidence="3 4" key="1">
    <citation type="submission" date="2017-04" db="EMBL/GenBank/DDBJ databases">
        <title>Presence of VIM-2 positive Pseudomonas species in chickens and their surrounding environment.</title>
        <authorList>
            <person name="Zhang R."/>
        </authorList>
    </citation>
    <scope>NUCLEOTIDE SEQUENCE [LARGE SCALE GENOMIC DNA]</scope>
    <source>
        <strain evidence="3 4">DZ-C18</strain>
    </source>
</reference>
<sequence>MTVFNEYEQRQIAEAIARAEQRTDAELVTVLARRADDYAYLPLLWAALLALAIPGLARLALGWPDIRTLLVAQMVTFVILCLLLRNPRLASCLVPRLLRQRRASGLARQQFLELNLQRTAGATGVLIFVSEAERHVEILVDEGIARHLPEQAREALVARFTEQVRQGQTLQGFVECIEACGELFSEHVPPTFARNELPNRLVILD</sequence>
<dbReference type="PANTHER" id="PTHR30373">
    <property type="entry name" value="UPF0603 PROTEIN YGCG"/>
    <property type="match status" value="1"/>
</dbReference>
<accession>A0A1X0ZYM3</accession>
<keyword evidence="1" id="KW-0812">Transmembrane</keyword>
<dbReference type="EMBL" id="NBWC01000013">
    <property type="protein sequence ID" value="ORL64715.1"/>
    <property type="molecule type" value="Genomic_DNA"/>
</dbReference>
<feature type="transmembrane region" description="Helical" evidence="1">
    <location>
        <begin position="38"/>
        <end position="60"/>
    </location>
</feature>
<keyword evidence="1" id="KW-1133">Transmembrane helix</keyword>
<dbReference type="OrthoDB" id="5825388at2"/>
<protein>
    <recommendedName>
        <fullName evidence="2">TPM domain-containing protein</fullName>
    </recommendedName>
</protein>
<gene>
    <name evidence="3" type="ORF">B7H17_10875</name>
</gene>
<dbReference type="Gene3D" id="3.10.310.50">
    <property type="match status" value="1"/>
</dbReference>
<proteinExistence type="predicted"/>
<evidence type="ECO:0000313" key="3">
    <source>
        <dbReference type="EMBL" id="ORL64715.1"/>
    </source>
</evidence>
<organism evidence="3 4">
    <name type="scientific">Pseudomonas putida</name>
    <name type="common">Arthrobacter siderocapsulatus</name>
    <dbReference type="NCBI Taxonomy" id="303"/>
    <lineage>
        <taxon>Bacteria</taxon>
        <taxon>Pseudomonadati</taxon>
        <taxon>Pseudomonadota</taxon>
        <taxon>Gammaproteobacteria</taxon>
        <taxon>Pseudomonadales</taxon>
        <taxon>Pseudomonadaceae</taxon>
        <taxon>Pseudomonas</taxon>
    </lineage>
</organism>
<dbReference type="Proteomes" id="UP000193675">
    <property type="component" value="Unassembled WGS sequence"/>
</dbReference>
<dbReference type="RefSeq" id="WP_084855880.1">
    <property type="nucleotide sequence ID" value="NZ_JAOTEI010000011.1"/>
</dbReference>
<evidence type="ECO:0000259" key="2">
    <source>
        <dbReference type="Pfam" id="PF04536"/>
    </source>
</evidence>
<name>A0A1X0ZYM3_PSEPU</name>
<dbReference type="InterPro" id="IPR007621">
    <property type="entry name" value="TPM_dom"/>
</dbReference>
<evidence type="ECO:0000256" key="1">
    <source>
        <dbReference type="SAM" id="Phobius"/>
    </source>
</evidence>
<keyword evidence="1" id="KW-0472">Membrane</keyword>
<dbReference type="AlphaFoldDB" id="A0A1X0ZYM3"/>
<feature type="transmembrane region" description="Helical" evidence="1">
    <location>
        <begin position="66"/>
        <end position="84"/>
    </location>
</feature>
<dbReference type="PANTHER" id="PTHR30373:SF8">
    <property type="entry name" value="BLL7265 PROTEIN"/>
    <property type="match status" value="1"/>
</dbReference>
<feature type="domain" description="TPM" evidence="2">
    <location>
        <begin position="103"/>
        <end position="181"/>
    </location>
</feature>
<evidence type="ECO:0000313" key="4">
    <source>
        <dbReference type="Proteomes" id="UP000193675"/>
    </source>
</evidence>
<dbReference type="Pfam" id="PF04536">
    <property type="entry name" value="TPM_phosphatase"/>
    <property type="match status" value="1"/>
</dbReference>
<comment type="caution">
    <text evidence="3">The sequence shown here is derived from an EMBL/GenBank/DDBJ whole genome shotgun (WGS) entry which is preliminary data.</text>
</comment>